<keyword evidence="4" id="KW-1185">Reference proteome</keyword>
<name>A0AAV1I295_9CHLO</name>
<accession>A0AAV1I295</accession>
<evidence type="ECO:0000256" key="1">
    <source>
        <dbReference type="ARBA" id="ARBA00007166"/>
    </source>
</evidence>
<dbReference type="Gene3D" id="1.10.890.20">
    <property type="match status" value="1"/>
</dbReference>
<comment type="caution">
    <text evidence="3">The sequence shown here is derived from an EMBL/GenBank/DDBJ whole genome shotgun (WGS) entry which is preliminary data.</text>
</comment>
<dbReference type="PANTHER" id="PTHR47698">
    <property type="entry name" value="FATTY-ACID-BINDING PROTEIN 3, CHLOROPLASTIC"/>
    <property type="match status" value="1"/>
</dbReference>
<dbReference type="AlphaFoldDB" id="A0AAV1I295"/>
<feature type="domain" description="Chalcone isomerase" evidence="2">
    <location>
        <begin position="89"/>
        <end position="259"/>
    </location>
</feature>
<dbReference type="InterPro" id="IPR016087">
    <property type="entry name" value="Chalcone_isomerase"/>
</dbReference>
<organism evidence="3 4">
    <name type="scientific">Coccomyxa viridis</name>
    <dbReference type="NCBI Taxonomy" id="1274662"/>
    <lineage>
        <taxon>Eukaryota</taxon>
        <taxon>Viridiplantae</taxon>
        <taxon>Chlorophyta</taxon>
        <taxon>core chlorophytes</taxon>
        <taxon>Trebouxiophyceae</taxon>
        <taxon>Trebouxiophyceae incertae sedis</taxon>
        <taxon>Coccomyxaceae</taxon>
        <taxon>Coccomyxa</taxon>
    </lineage>
</organism>
<dbReference type="SUPFAM" id="SSF54626">
    <property type="entry name" value="Chalcone isomerase"/>
    <property type="match status" value="1"/>
</dbReference>
<dbReference type="InterPro" id="IPR036298">
    <property type="entry name" value="Chalcone_isomerase_sf"/>
</dbReference>
<dbReference type="Proteomes" id="UP001314263">
    <property type="component" value="Unassembled WGS sequence"/>
</dbReference>
<sequence length="271" mass="29598">MFITRHDVALPDVYSLEVSAGFASNSIVERSLQHLKGLAANGDSRAPFASLTRTLGLRGGRSTQCVKEDRTGVEFPDSYCHLSRKDCPTLMGTGARAKKLAGIKSINVYAMGFYMDEKAAKHTCDSDFSCLPPTSLQHNQALAERVKTAHDIEKSVRIVVTSGLVNQERFSKGLRESLEPRLRTAGDLESLEEFEVLFKGAKFHKGLEMVFTNTQTGALALRIQDEEVGTVDSPVFTQAFFDLYLGADPVSKDGKASIVKGIARTVSRAGY</sequence>
<comment type="similarity">
    <text evidence="1">Belongs to the chalcone isomerase family.</text>
</comment>
<dbReference type="InterPro" id="IPR016089">
    <property type="entry name" value="Chalcone_isomerase_bundle_sf"/>
</dbReference>
<dbReference type="Gene3D" id="3.50.70.10">
    <property type="match status" value="1"/>
</dbReference>
<reference evidence="3 4" key="1">
    <citation type="submission" date="2023-10" db="EMBL/GenBank/DDBJ databases">
        <authorList>
            <person name="Maclean D."/>
            <person name="Macfadyen A."/>
        </authorList>
    </citation>
    <scope>NUCLEOTIDE SEQUENCE [LARGE SCALE GENOMIC DNA]</scope>
</reference>
<proteinExistence type="inferred from homology"/>
<dbReference type="GO" id="GO:0016872">
    <property type="term" value="F:intramolecular lyase activity"/>
    <property type="evidence" value="ECO:0007669"/>
    <property type="project" value="InterPro"/>
</dbReference>
<evidence type="ECO:0000313" key="3">
    <source>
        <dbReference type="EMBL" id="CAK0764945.1"/>
    </source>
</evidence>
<dbReference type="PANTHER" id="PTHR47698:SF2">
    <property type="entry name" value="FATTY-ACID-BINDING PROTEIN 3, CHLOROPLASTIC"/>
    <property type="match status" value="1"/>
</dbReference>
<dbReference type="Pfam" id="PF16035">
    <property type="entry name" value="Chalcone_2"/>
    <property type="match status" value="1"/>
</dbReference>
<dbReference type="InterPro" id="IPR016088">
    <property type="entry name" value="Chalcone_isomerase_3-sand"/>
</dbReference>
<protein>
    <recommendedName>
        <fullName evidence="2">Chalcone isomerase domain-containing protein</fullName>
    </recommendedName>
</protein>
<evidence type="ECO:0000313" key="4">
    <source>
        <dbReference type="Proteomes" id="UP001314263"/>
    </source>
</evidence>
<dbReference type="EMBL" id="CAUYUE010000004">
    <property type="protein sequence ID" value="CAK0764945.1"/>
    <property type="molecule type" value="Genomic_DNA"/>
</dbReference>
<evidence type="ECO:0000259" key="2">
    <source>
        <dbReference type="Pfam" id="PF16035"/>
    </source>
</evidence>
<gene>
    <name evidence="3" type="ORF">CVIRNUC_003209</name>
</gene>